<sequence length="95" mass="10498">MLACVLLSSTAAILRLHSKKSIEKERGKKEATRSRGFLPSPNAIRNTCAGLSLQCRGIFFLLAPLKPGYFWRLRHALDSPNLGGHLPHPCCITFP</sequence>
<evidence type="ECO:0000313" key="3">
    <source>
        <dbReference type="Proteomes" id="UP000499080"/>
    </source>
</evidence>
<dbReference type="AlphaFoldDB" id="A0A4Y2R1Q9"/>
<dbReference type="EMBL" id="BGPR01015507">
    <property type="protein sequence ID" value="GBN69521.1"/>
    <property type="molecule type" value="Genomic_DNA"/>
</dbReference>
<keyword evidence="3" id="KW-1185">Reference proteome</keyword>
<evidence type="ECO:0000313" key="2">
    <source>
        <dbReference type="EMBL" id="GBN69521.1"/>
    </source>
</evidence>
<dbReference type="Proteomes" id="UP000499080">
    <property type="component" value="Unassembled WGS sequence"/>
</dbReference>
<proteinExistence type="predicted"/>
<reference evidence="2 3" key="1">
    <citation type="journal article" date="2019" name="Sci. Rep.">
        <title>Orb-weaving spider Araneus ventricosus genome elucidates the spidroin gene catalogue.</title>
        <authorList>
            <person name="Kono N."/>
            <person name="Nakamura H."/>
            <person name="Ohtoshi R."/>
            <person name="Moran D.A.P."/>
            <person name="Shinohara A."/>
            <person name="Yoshida Y."/>
            <person name="Fujiwara M."/>
            <person name="Mori M."/>
            <person name="Tomita M."/>
            <person name="Arakawa K."/>
        </authorList>
    </citation>
    <scope>NUCLEOTIDE SEQUENCE [LARGE SCALE GENOMIC DNA]</scope>
</reference>
<organism evidence="2 3">
    <name type="scientific">Araneus ventricosus</name>
    <name type="common">Orbweaver spider</name>
    <name type="synonym">Epeira ventricosa</name>
    <dbReference type="NCBI Taxonomy" id="182803"/>
    <lineage>
        <taxon>Eukaryota</taxon>
        <taxon>Metazoa</taxon>
        <taxon>Ecdysozoa</taxon>
        <taxon>Arthropoda</taxon>
        <taxon>Chelicerata</taxon>
        <taxon>Arachnida</taxon>
        <taxon>Araneae</taxon>
        <taxon>Araneomorphae</taxon>
        <taxon>Entelegynae</taxon>
        <taxon>Araneoidea</taxon>
        <taxon>Araneidae</taxon>
        <taxon>Araneus</taxon>
    </lineage>
</organism>
<evidence type="ECO:0000313" key="1">
    <source>
        <dbReference type="EMBL" id="GBN69495.1"/>
    </source>
</evidence>
<protein>
    <submittedName>
        <fullName evidence="2">Uncharacterized protein</fullName>
    </submittedName>
</protein>
<name>A0A4Y2R1Q9_ARAVE</name>
<comment type="caution">
    <text evidence="2">The sequence shown here is derived from an EMBL/GenBank/DDBJ whole genome shotgun (WGS) entry which is preliminary data.</text>
</comment>
<dbReference type="EMBL" id="BGPR01015501">
    <property type="protein sequence ID" value="GBN69495.1"/>
    <property type="molecule type" value="Genomic_DNA"/>
</dbReference>
<gene>
    <name evidence="2" type="ORF">AVEN_247425_1</name>
    <name evidence="1" type="ORF">AVEN_66014_1</name>
</gene>
<accession>A0A4Y2R1Q9</accession>